<evidence type="ECO:0000313" key="2">
    <source>
        <dbReference type="Proteomes" id="UP001239169"/>
    </source>
</evidence>
<gene>
    <name evidence="1" type="ORF">QJS64_19310</name>
</gene>
<dbReference type="Proteomes" id="UP001239169">
    <property type="component" value="Plasmid unnamed1"/>
</dbReference>
<keyword evidence="1" id="KW-0614">Plasmid</keyword>
<geneLocation type="plasmid" evidence="1 2">
    <name>unnamed1</name>
</geneLocation>
<proteinExistence type="predicted"/>
<protein>
    <submittedName>
        <fullName evidence="1">Uncharacterized protein</fullName>
    </submittedName>
</protein>
<keyword evidence="2" id="KW-1185">Reference proteome</keyword>
<sequence>MEKVVSLVDTDVVIVKARKAMDDEQIKQQEDKLTEKIGRKVVIIPREFEIIEYGNQKKEAKNINDKELVVEAKIDIDTKEATNNLEHLKCVAECINKELSNTCKETSNIFSEIKKQREMQNKNRINKQYKLLTKEEYINLQMSIYKEKHEYEWDIVSKGNKYIACYWDNWDIYPRFYSLDKFYDKDILVSVSKYK</sequence>
<evidence type="ECO:0000313" key="1">
    <source>
        <dbReference type="EMBL" id="WGX77417.1"/>
    </source>
</evidence>
<name>A0ABY8R9C3_PARBF</name>
<organism evidence="1 2">
    <name type="scientific">Paraclostridium bifermentans</name>
    <name type="common">Clostridium bifermentans</name>
    <dbReference type="NCBI Taxonomy" id="1490"/>
    <lineage>
        <taxon>Bacteria</taxon>
        <taxon>Bacillati</taxon>
        <taxon>Bacillota</taxon>
        <taxon>Clostridia</taxon>
        <taxon>Peptostreptococcales</taxon>
        <taxon>Peptostreptococcaceae</taxon>
        <taxon>Paraclostridium</taxon>
    </lineage>
</organism>
<accession>A0ABY8R9C3</accession>
<reference evidence="1 2" key="1">
    <citation type="submission" date="2023-04" db="EMBL/GenBank/DDBJ databases">
        <title>Bacteria Genome Submission.</title>
        <authorList>
            <person name="Isaac P."/>
        </authorList>
    </citation>
    <scope>NUCLEOTIDE SEQUENCE [LARGE SCALE GENOMIC DNA]</scope>
    <source>
        <strain evidence="1 2">SampleS7P1</strain>
        <plasmid evidence="1 2">unnamed1</plasmid>
    </source>
</reference>
<dbReference type="EMBL" id="CP124686">
    <property type="protein sequence ID" value="WGX77417.1"/>
    <property type="molecule type" value="Genomic_DNA"/>
</dbReference>